<accession>A0A1F2PKT8</accession>
<keyword evidence="1" id="KW-0732">Signal</keyword>
<dbReference type="Gene3D" id="1.20.1270.90">
    <property type="entry name" value="AF1782-like"/>
    <property type="match status" value="1"/>
</dbReference>
<dbReference type="Pfam" id="PF07661">
    <property type="entry name" value="MORN_2"/>
    <property type="match status" value="3"/>
</dbReference>
<dbReference type="PANTHER" id="PTHR33706">
    <property type="entry name" value="MORN VARIANT REPEAT PROTEIN"/>
    <property type="match status" value="1"/>
</dbReference>
<dbReference type="EMBL" id="LKEU01000013">
    <property type="protein sequence ID" value="OFV72030.1"/>
    <property type="molecule type" value="Genomic_DNA"/>
</dbReference>
<proteinExistence type="predicted"/>
<comment type="caution">
    <text evidence="2">The sequence shown here is derived from an EMBL/GenBank/DDBJ whole genome shotgun (WGS) entry which is preliminary data.</text>
</comment>
<evidence type="ECO:0000256" key="1">
    <source>
        <dbReference type="SAM" id="SignalP"/>
    </source>
</evidence>
<dbReference type="SUPFAM" id="SSF82185">
    <property type="entry name" value="Histone H3 K4-specific methyltransferase SET7/9 N-terminal domain"/>
    <property type="match status" value="1"/>
</dbReference>
<dbReference type="InterPro" id="IPR006637">
    <property type="entry name" value="ChW"/>
</dbReference>
<gene>
    <name evidence="2" type="ORF">ACWI_05040</name>
</gene>
<dbReference type="OrthoDB" id="2744137at2"/>
<evidence type="ECO:0000313" key="2">
    <source>
        <dbReference type="EMBL" id="OFV72030.1"/>
    </source>
</evidence>
<dbReference type="InterPro" id="IPR011652">
    <property type="entry name" value="MORN_2"/>
</dbReference>
<feature type="signal peptide" evidence="1">
    <location>
        <begin position="1"/>
        <end position="28"/>
    </location>
</feature>
<dbReference type="AlphaFoldDB" id="A0A1F2PKT8"/>
<feature type="chain" id="PRO_5009478320" evidence="1">
    <location>
        <begin position="29"/>
        <end position="1015"/>
    </location>
</feature>
<sequence length="1015" mass="112502">MKKRTASVISILAILVGLVSLGVSPVMAESNLPTTQASSTTAAIETSEAIGISYHTHVQNIGWETQWAKNGESAGTEGYGYRLEGIEIELTGDVPDGAAIEYRTHVQNVGWENFWAINGSTAGTQGQGLRLEGIQIQLIDLPGYSVEYRTHVQNLGWESKWAKNGEIAGTQGQGLRLEGIQIRLVKDAVSVVTDLTGTAEVSSTGGVVSLSDGAAVTVPSGALSQTSSFHFSRLSEGSGGESFYQLNGVPDVWQGNFEVTLPLNTLPANTGDTYVAVYHNSSFQPSSDSGGTNRQLIKAEVVNGQAKILLPVMNTDIVTTLGDEGTIETAIPNYELLFYVMPDVRTETVGGFNLTVPVSVAKANPQLIAEIKTALTETAAFIKSETGVNLPYTGGRNPLPVDIFDFNCLIERYLGGRSATAWGYLEVSGYTRASQLSNAWISINSGKFKDADAARQIRATVAHELFHYYEQLYLPTDGRNQSLLQEASAVWMEFEMMKNYPNFWPSVLDPENVGWFGKYGLLRVSKTACHNQDAHAYATALYLKYMSEKNGTQAMGKLWQAVKTDDELFKALSAGFNDINWYNNWPDFVKKLFSGDLTKAMPDTTWSIHTNAVIDSGKSYKVDDPYTQMKYRFSSEVYALSAQTHMIFLRYNTKGFAPSEKASLKITNGNSADVTVYLFKKKDNGDAELLATIDSDTPYVLGDLPSEGIQTLSLITATKWQPTAAGMNETRTAIIDAEIIFGSDTSAYDALVASLPTNNDSQTYTRNSWEMYQVYLAGCNLKLTSADSQTAIDAEVIKLKEALSKLQKGATAPDDYDCGWQPDYANLIKEDLDSSLGNYGYYHYDSAGRKHGLYLLYYDPEMTKPKYAWAYYENKIHGIATAWYENGTIGERIEYQYGMQHGLTKTWWENGNRLYEGNFDNEARIGTHTYWYENGYKREETVYLNDLKNGSYAYWYENGTLQESGTYSNDQKTGVWTQWHDNGVKKAEGNYSNNQKTGTWSYWYSDGSLSRSENY</sequence>
<dbReference type="Pfam" id="PF07538">
    <property type="entry name" value="ChW"/>
    <property type="match status" value="3"/>
</dbReference>
<name>A0A1F2PKT8_9FIRM</name>
<dbReference type="STRING" id="52694.ACWI_05040"/>
<dbReference type="RefSeq" id="WP_070369867.1">
    <property type="nucleotide sequence ID" value="NZ_LKEU01000013.1"/>
</dbReference>
<dbReference type="Gene3D" id="2.20.110.10">
    <property type="entry name" value="Histone H3 K4-specific methyltransferase SET7/9 N-terminal domain"/>
    <property type="match status" value="2"/>
</dbReference>
<organism evidence="2 3">
    <name type="scientific">Acetobacterium wieringae</name>
    <dbReference type="NCBI Taxonomy" id="52694"/>
    <lineage>
        <taxon>Bacteria</taxon>
        <taxon>Bacillati</taxon>
        <taxon>Bacillota</taxon>
        <taxon>Clostridia</taxon>
        <taxon>Eubacteriales</taxon>
        <taxon>Eubacteriaceae</taxon>
        <taxon>Acetobacterium</taxon>
    </lineage>
</organism>
<evidence type="ECO:0000313" key="3">
    <source>
        <dbReference type="Proteomes" id="UP000176244"/>
    </source>
</evidence>
<protein>
    <submittedName>
        <fullName evidence="2">Clostridial hydrophobic W</fullName>
    </submittedName>
</protein>
<dbReference type="SMART" id="SM00728">
    <property type="entry name" value="ChW"/>
    <property type="match status" value="3"/>
</dbReference>
<dbReference type="PANTHER" id="PTHR33706:SF1">
    <property type="entry name" value="TPR REPEAT PROTEIN"/>
    <property type="match status" value="1"/>
</dbReference>
<reference evidence="2 3" key="1">
    <citation type="submission" date="2015-09" db="EMBL/GenBank/DDBJ databases">
        <title>Genome sequence of Acetobacterium wieringae DSM 1911.</title>
        <authorList>
            <person name="Poehlein A."/>
            <person name="Bengelsdorf F.R."/>
            <person name="Schiel-Bengelsdorf B."/>
            <person name="Duerre P."/>
            <person name="Daniel R."/>
        </authorList>
    </citation>
    <scope>NUCLEOTIDE SEQUENCE [LARGE SCALE GENOMIC DNA]</scope>
    <source>
        <strain evidence="2 3">DSM 1911</strain>
    </source>
</reference>
<dbReference type="Proteomes" id="UP000176244">
    <property type="component" value="Unassembled WGS sequence"/>
</dbReference>